<feature type="compositionally biased region" description="Acidic residues" evidence="1">
    <location>
        <begin position="194"/>
        <end position="208"/>
    </location>
</feature>
<gene>
    <name evidence="4" type="ORF">J2S15_000335</name>
</gene>
<keyword evidence="2" id="KW-0472">Membrane</keyword>
<evidence type="ECO:0000256" key="1">
    <source>
        <dbReference type="SAM" id="MobiDB-lite"/>
    </source>
</evidence>
<dbReference type="InterPro" id="IPR001387">
    <property type="entry name" value="Cro/C1-type_HTH"/>
</dbReference>
<feature type="region of interest" description="Disordered" evidence="1">
    <location>
        <begin position="97"/>
        <end position="136"/>
    </location>
</feature>
<dbReference type="Proteomes" id="UP001230220">
    <property type="component" value="Unassembled WGS sequence"/>
</dbReference>
<keyword evidence="2" id="KW-0812">Transmembrane</keyword>
<keyword evidence="2" id="KW-1133">Transmembrane helix</keyword>
<dbReference type="InterPro" id="IPR010982">
    <property type="entry name" value="Lambda_DNA-bd_dom_sf"/>
</dbReference>
<dbReference type="InterPro" id="IPR050400">
    <property type="entry name" value="Bact_Cytoskel_RodZ"/>
</dbReference>
<feature type="transmembrane region" description="Helical" evidence="2">
    <location>
        <begin position="146"/>
        <end position="167"/>
    </location>
</feature>
<accession>A0ABU0DY87</accession>
<dbReference type="CDD" id="cd00093">
    <property type="entry name" value="HTH_XRE"/>
    <property type="match status" value="1"/>
</dbReference>
<dbReference type="SMART" id="SM00530">
    <property type="entry name" value="HTH_XRE"/>
    <property type="match status" value="1"/>
</dbReference>
<feature type="compositionally biased region" description="Basic and acidic residues" evidence="1">
    <location>
        <begin position="104"/>
        <end position="115"/>
    </location>
</feature>
<comment type="caution">
    <text evidence="4">The sequence shown here is derived from an EMBL/GenBank/DDBJ whole genome shotgun (WGS) entry which is preliminary data.</text>
</comment>
<sequence length="332" mass="36975">MKDIGLKLSAKRKELKLSVNDVAKMTKMPVSHIKAIEAGDIGYFEDDITYLRFYVRAYCKALDIPFDEVKENFDDSIDEFTQTISLKAIKEREEMEENIQAKKSKPEVPKSENYKEPPVATVKDRGSIRQNANQSSRFSKRPKLDVSLLSLIAIIAIVVAIVIFVVVNNGFGGSSDDTTKDPVVTDNNTPDPEKETDTDDDNKETDGDDDKKAEGALTINTVDATNYEIEGLKDADPLKIEITISDDTLQSWFGLSVVSGEYIYQTTATSQNPFEYDGTATLGTTYTLTVGKFSYNNMKITINGQEITLDKELATSTYEAQNFLITFTLKGQ</sequence>
<keyword evidence="5" id="KW-1185">Reference proteome</keyword>
<evidence type="ECO:0000259" key="3">
    <source>
        <dbReference type="SMART" id="SM00530"/>
    </source>
</evidence>
<dbReference type="Gene3D" id="1.10.260.40">
    <property type="entry name" value="lambda repressor-like DNA-binding domains"/>
    <property type="match status" value="1"/>
</dbReference>
<protein>
    <submittedName>
        <fullName evidence="4">Cytoskeletal protein RodZ</fullName>
    </submittedName>
</protein>
<dbReference type="EMBL" id="JAUSUR010000001">
    <property type="protein sequence ID" value="MDQ0359604.1"/>
    <property type="molecule type" value="Genomic_DNA"/>
</dbReference>
<reference evidence="4 5" key="1">
    <citation type="submission" date="2023-07" db="EMBL/GenBank/DDBJ databases">
        <title>Genomic Encyclopedia of Type Strains, Phase IV (KMG-IV): sequencing the most valuable type-strain genomes for metagenomic binning, comparative biology and taxonomic classification.</title>
        <authorList>
            <person name="Goeker M."/>
        </authorList>
    </citation>
    <scope>NUCLEOTIDE SEQUENCE [LARGE SCALE GENOMIC DNA]</scope>
    <source>
        <strain evidence="4 5">DSM 16784</strain>
    </source>
</reference>
<evidence type="ECO:0000313" key="4">
    <source>
        <dbReference type="EMBL" id="MDQ0359604.1"/>
    </source>
</evidence>
<evidence type="ECO:0000313" key="5">
    <source>
        <dbReference type="Proteomes" id="UP001230220"/>
    </source>
</evidence>
<organism evidence="4 5">
    <name type="scientific">Breznakia pachnodae</name>
    <dbReference type="NCBI Taxonomy" id="265178"/>
    <lineage>
        <taxon>Bacteria</taxon>
        <taxon>Bacillati</taxon>
        <taxon>Bacillota</taxon>
        <taxon>Erysipelotrichia</taxon>
        <taxon>Erysipelotrichales</taxon>
        <taxon>Erysipelotrichaceae</taxon>
        <taxon>Breznakia</taxon>
    </lineage>
</organism>
<feature type="domain" description="HTH cro/C1-type" evidence="3">
    <location>
        <begin position="7"/>
        <end position="69"/>
    </location>
</feature>
<evidence type="ECO:0000256" key="2">
    <source>
        <dbReference type="SAM" id="Phobius"/>
    </source>
</evidence>
<feature type="region of interest" description="Disordered" evidence="1">
    <location>
        <begin position="175"/>
        <end position="215"/>
    </location>
</feature>
<dbReference type="RefSeq" id="WP_307404855.1">
    <property type="nucleotide sequence ID" value="NZ_JAUSUR010000001.1"/>
</dbReference>
<dbReference type="SUPFAM" id="SSF47413">
    <property type="entry name" value="lambda repressor-like DNA-binding domains"/>
    <property type="match status" value="1"/>
</dbReference>
<dbReference type="PANTHER" id="PTHR34475:SF1">
    <property type="entry name" value="CYTOSKELETON PROTEIN RODZ"/>
    <property type="match status" value="1"/>
</dbReference>
<proteinExistence type="predicted"/>
<dbReference type="Pfam" id="PF13413">
    <property type="entry name" value="HTH_25"/>
    <property type="match status" value="1"/>
</dbReference>
<name>A0ABU0DY87_9FIRM</name>
<dbReference type="PANTHER" id="PTHR34475">
    <property type="match status" value="1"/>
</dbReference>